<dbReference type="FunFam" id="1.10.340.30:FF:000009">
    <property type="entry name" value="DNA-3-methyladenine glycosylase I"/>
    <property type="match status" value="1"/>
</dbReference>
<accession>A0A840UJU6</accession>
<keyword evidence="4 9" id="KW-0862">Zinc</keyword>
<dbReference type="PANTHER" id="PTHR30037">
    <property type="entry name" value="DNA-3-METHYLADENINE GLYCOSYLASE 1"/>
    <property type="match status" value="1"/>
</dbReference>
<dbReference type="RefSeq" id="WP_183701788.1">
    <property type="nucleotide sequence ID" value="NZ_JACHFE010000003.1"/>
</dbReference>
<evidence type="ECO:0000256" key="3">
    <source>
        <dbReference type="ARBA" id="ARBA00022801"/>
    </source>
</evidence>
<evidence type="ECO:0000256" key="9">
    <source>
        <dbReference type="PIRSR" id="PIRSR604597-1"/>
    </source>
</evidence>
<comment type="caution">
    <text evidence="10">The sequence shown here is derived from an EMBL/GenBank/DDBJ whole genome shotgun (WGS) entry which is preliminary data.</text>
</comment>
<dbReference type="InterPro" id="IPR052891">
    <property type="entry name" value="DNA-3mA_glycosylase"/>
</dbReference>
<evidence type="ECO:0000256" key="4">
    <source>
        <dbReference type="ARBA" id="ARBA00022833"/>
    </source>
</evidence>
<evidence type="ECO:0000256" key="7">
    <source>
        <dbReference type="ARBA" id="ARBA00057608"/>
    </source>
</evidence>
<comment type="catalytic activity">
    <reaction evidence="6">
        <text>Hydrolysis of alkylated DNA, releasing 3-methyladenine.</text>
        <dbReference type="EC" id="3.2.2.20"/>
    </reaction>
</comment>
<evidence type="ECO:0000256" key="6">
    <source>
        <dbReference type="ARBA" id="ARBA00052558"/>
    </source>
</evidence>
<evidence type="ECO:0000256" key="2">
    <source>
        <dbReference type="ARBA" id="ARBA00022763"/>
    </source>
</evidence>
<sequence>MENNVQRCPWCGTDPLYVDYHDTVWGRPEYNSQALFEKLCLDGQQAGLSWLTILRKQENYRQAYAGFDPEQLVRFDDSDVARLLDNPGIVRNRLKVRSVLNNARRYLQLKEQGQAFSDFLWQFVDGQPIQNRWRLFEEVPTETAESRAMSRALKKAGFTFVGPTIVYAFMQATGMVNDHLIDCHVHEECRRLAD</sequence>
<dbReference type="GO" id="GO:0046872">
    <property type="term" value="F:metal ion binding"/>
    <property type="evidence" value="ECO:0007669"/>
    <property type="project" value="UniProtKB-KW"/>
</dbReference>
<feature type="binding site" evidence="9">
    <location>
        <position position="183"/>
    </location>
    <ligand>
        <name>Zn(2+)</name>
        <dbReference type="ChEBI" id="CHEBI:29105"/>
    </ligand>
</feature>
<feature type="binding site" evidence="9">
    <location>
        <position position="8"/>
    </location>
    <ligand>
        <name>Zn(2+)</name>
        <dbReference type="ChEBI" id="CHEBI:29105"/>
    </ligand>
</feature>
<keyword evidence="3 10" id="KW-0378">Hydrolase</keyword>
<feature type="binding site" evidence="9">
    <location>
        <position position="21"/>
    </location>
    <ligand>
        <name>Zn(2+)</name>
        <dbReference type="ChEBI" id="CHEBI:29105"/>
    </ligand>
</feature>
<evidence type="ECO:0000313" key="11">
    <source>
        <dbReference type="Proteomes" id="UP000591735"/>
    </source>
</evidence>
<dbReference type="Pfam" id="PF03352">
    <property type="entry name" value="Adenine_glyco"/>
    <property type="match status" value="1"/>
</dbReference>
<dbReference type="EC" id="3.2.2.20" evidence="8"/>
<proteinExistence type="predicted"/>
<dbReference type="AlphaFoldDB" id="A0A840UJU6"/>
<dbReference type="GO" id="GO:0006284">
    <property type="term" value="P:base-excision repair"/>
    <property type="evidence" value="ECO:0007669"/>
    <property type="project" value="InterPro"/>
</dbReference>
<protein>
    <recommendedName>
        <fullName evidence="8">DNA-3-methyladenine glycosylase I</fullName>
        <ecNumber evidence="8">3.2.2.20</ecNumber>
    </recommendedName>
</protein>
<dbReference type="GO" id="GO:0008725">
    <property type="term" value="F:DNA-3-methyladenine glycosylase activity"/>
    <property type="evidence" value="ECO:0007669"/>
    <property type="project" value="UniProtKB-EC"/>
</dbReference>
<dbReference type="InterPro" id="IPR005019">
    <property type="entry name" value="Adenine_glyco"/>
</dbReference>
<comment type="function">
    <text evidence="7">Hydrolysis of the deoxyribose N-glycosidic bond to excise 3-methyladenine from the damaged DNA polymer formed by alkylation lesions.</text>
</comment>
<keyword evidence="2" id="KW-0227">DNA damage</keyword>
<keyword evidence="11" id="KW-1185">Reference proteome</keyword>
<evidence type="ECO:0000256" key="5">
    <source>
        <dbReference type="ARBA" id="ARBA00023204"/>
    </source>
</evidence>
<dbReference type="NCBIfam" id="TIGR00624">
    <property type="entry name" value="tag"/>
    <property type="match status" value="1"/>
</dbReference>
<dbReference type="Proteomes" id="UP000591735">
    <property type="component" value="Unassembled WGS sequence"/>
</dbReference>
<reference evidence="10 11" key="1">
    <citation type="submission" date="2020-08" db="EMBL/GenBank/DDBJ databases">
        <title>Genomic Encyclopedia of Type Strains, Phase IV (KMG-IV): sequencing the most valuable type-strain genomes for metagenomic binning, comparative biology and taxonomic classification.</title>
        <authorList>
            <person name="Goeker M."/>
        </authorList>
    </citation>
    <scope>NUCLEOTIDE SEQUENCE [LARGE SCALE GENOMIC DNA]</scope>
    <source>
        <strain evidence="10 11">DSM 22359</strain>
    </source>
</reference>
<evidence type="ECO:0000313" key="10">
    <source>
        <dbReference type="EMBL" id="MBB5321097.1"/>
    </source>
</evidence>
<keyword evidence="10" id="KW-0326">Glycosidase</keyword>
<dbReference type="PANTHER" id="PTHR30037:SF4">
    <property type="entry name" value="DNA-3-METHYLADENINE GLYCOSYLASE I"/>
    <property type="match status" value="1"/>
</dbReference>
<dbReference type="EMBL" id="JACHFE010000003">
    <property type="protein sequence ID" value="MBB5321097.1"/>
    <property type="molecule type" value="Genomic_DNA"/>
</dbReference>
<feature type="binding site" evidence="9">
    <location>
        <position position="179"/>
    </location>
    <ligand>
        <name>Zn(2+)</name>
        <dbReference type="ChEBI" id="CHEBI:29105"/>
    </ligand>
</feature>
<organism evidence="10 11">
    <name type="scientific">Marinobacter oulmenensis</name>
    <dbReference type="NCBI Taxonomy" id="643747"/>
    <lineage>
        <taxon>Bacteria</taxon>
        <taxon>Pseudomonadati</taxon>
        <taxon>Pseudomonadota</taxon>
        <taxon>Gammaproteobacteria</taxon>
        <taxon>Pseudomonadales</taxon>
        <taxon>Marinobacteraceae</taxon>
        <taxon>Marinobacter</taxon>
    </lineage>
</organism>
<evidence type="ECO:0000256" key="1">
    <source>
        <dbReference type="ARBA" id="ARBA00022723"/>
    </source>
</evidence>
<dbReference type="SUPFAM" id="SSF48150">
    <property type="entry name" value="DNA-glycosylase"/>
    <property type="match status" value="1"/>
</dbReference>
<evidence type="ECO:0000256" key="8">
    <source>
        <dbReference type="ARBA" id="ARBA00066766"/>
    </source>
</evidence>
<dbReference type="Gene3D" id="1.10.340.30">
    <property type="entry name" value="Hypothetical protein, domain 2"/>
    <property type="match status" value="1"/>
</dbReference>
<dbReference type="InterPro" id="IPR004597">
    <property type="entry name" value="Tag"/>
</dbReference>
<keyword evidence="1 9" id="KW-0479">Metal-binding</keyword>
<keyword evidence="5" id="KW-0234">DNA repair</keyword>
<gene>
    <name evidence="10" type="ORF">HNR38_001583</name>
</gene>
<name>A0A840UJU6_9GAMM</name>
<dbReference type="InterPro" id="IPR011257">
    <property type="entry name" value="DNA_glycosylase"/>
</dbReference>